<reference evidence="2 3" key="1">
    <citation type="submission" date="2016-01" db="EMBL/GenBank/DDBJ databases">
        <title>Isolation and characterization of bacteriophages from East Africa Rift Valley soda lakes.</title>
        <authorList>
            <person name="van Zyl L.J."/>
            <person name="Nemavhulani S."/>
            <person name="Cowan D.A."/>
            <person name="Trindade M.I."/>
        </authorList>
    </citation>
    <scope>NUCLEOTIDE SEQUENCE [LARGE SCALE GENOMIC DNA]</scope>
</reference>
<dbReference type="PROSITE" id="PS50943">
    <property type="entry name" value="HTH_CROC1"/>
    <property type="match status" value="1"/>
</dbReference>
<keyword evidence="3" id="KW-1185">Reference proteome</keyword>
<name>A0A142F1D0_9CAUD</name>
<dbReference type="Proteomes" id="UP000201588">
    <property type="component" value="Segment"/>
</dbReference>
<feature type="domain" description="HTH cro/C1-type" evidence="1">
    <location>
        <begin position="8"/>
        <end position="62"/>
    </location>
</feature>
<dbReference type="InterPro" id="IPR001387">
    <property type="entry name" value="Cro/C1-type_HTH"/>
</dbReference>
<dbReference type="SMART" id="SM00530">
    <property type="entry name" value="HTH_XRE"/>
    <property type="match status" value="1"/>
</dbReference>
<protein>
    <submittedName>
        <fullName evidence="2">HTH binding domain-like protein</fullName>
    </submittedName>
</protein>
<dbReference type="OrthoDB" id="21470at10239"/>
<proteinExistence type="predicted"/>
<accession>A0A142F1D0</accession>
<evidence type="ECO:0000259" key="1">
    <source>
        <dbReference type="PROSITE" id="PS50943"/>
    </source>
</evidence>
<dbReference type="RefSeq" id="YP_009275277.1">
    <property type="nucleotide sequence ID" value="NC_030925.1"/>
</dbReference>
<dbReference type="CDD" id="cd00093">
    <property type="entry name" value="HTH_XRE"/>
    <property type="match status" value="1"/>
</dbReference>
<dbReference type="Pfam" id="PF01381">
    <property type="entry name" value="HTH_3"/>
    <property type="match status" value="1"/>
</dbReference>
<dbReference type="Gene3D" id="1.10.260.40">
    <property type="entry name" value="lambda repressor-like DNA-binding domains"/>
    <property type="match status" value="1"/>
</dbReference>
<evidence type="ECO:0000313" key="3">
    <source>
        <dbReference type="Proteomes" id="UP000201588"/>
    </source>
</evidence>
<dbReference type="KEGG" id="vg:28799472"/>
<dbReference type="GeneID" id="28799472"/>
<dbReference type="SUPFAM" id="SSF47413">
    <property type="entry name" value="lambda repressor-like DNA-binding domains"/>
    <property type="match status" value="1"/>
</dbReference>
<dbReference type="InterPro" id="IPR010982">
    <property type="entry name" value="Lambda_DNA-bd_dom_sf"/>
</dbReference>
<organism evidence="2 3">
    <name type="scientific">Bacillus phage Shbh1</name>
    <dbReference type="NCBI Taxonomy" id="1796992"/>
    <lineage>
        <taxon>Viruses</taxon>
        <taxon>Duplodnaviria</taxon>
        <taxon>Heunggongvirae</taxon>
        <taxon>Uroviricota</taxon>
        <taxon>Caudoviricetes</taxon>
        <taxon>Herelleviridae</taxon>
        <taxon>Bastillevirinae</taxon>
        <taxon>Shalavirus</taxon>
        <taxon>Shalavirus Shbh1</taxon>
    </lineage>
</organism>
<sequence length="80" mass="9659">MKTVPKRLKKYRMDSGYTIYSLADRLKVNFSTVSYWENGIKFPRPNKMMELEEIFGVSYRELFSDLSKEEVREIELRKNK</sequence>
<evidence type="ECO:0000313" key="2">
    <source>
        <dbReference type="EMBL" id="AMQ66587.1"/>
    </source>
</evidence>
<dbReference type="EMBL" id="KU640380">
    <property type="protein sequence ID" value="AMQ66587.1"/>
    <property type="molecule type" value="Genomic_DNA"/>
</dbReference>
<dbReference type="GO" id="GO:0003677">
    <property type="term" value="F:DNA binding"/>
    <property type="evidence" value="ECO:0007669"/>
    <property type="project" value="InterPro"/>
</dbReference>